<name>A0A0G0UAY0_9BACT</name>
<evidence type="ECO:0000313" key="4">
    <source>
        <dbReference type="Proteomes" id="UP000034854"/>
    </source>
</evidence>
<evidence type="ECO:0000256" key="2">
    <source>
        <dbReference type="SAM" id="Phobius"/>
    </source>
</evidence>
<feature type="transmembrane region" description="Helical" evidence="2">
    <location>
        <begin position="13"/>
        <end position="33"/>
    </location>
</feature>
<sequence>MDEGSSKSILTKIGLAVLVIALLDLFFLNYLTFKNQKESQESQVIEEDSRVIVEPSPPPIEVTEDQPEPSSAPPPAGGTTETKTIVEKETVVQTAQKEIFIPIGSGSVQKKDWTDVPGLEVTIDTTKYSVIESIVFEATVWPEGGNGRAYARLINISDSNPFVESQISSASNTGELKTSGSIPFPSGSKKYGVQAKSDIENFGAHVENARIKITLK</sequence>
<evidence type="ECO:0000256" key="1">
    <source>
        <dbReference type="SAM" id="MobiDB-lite"/>
    </source>
</evidence>
<dbReference type="AlphaFoldDB" id="A0A0G0UAY0"/>
<comment type="caution">
    <text evidence="3">The sequence shown here is derived from an EMBL/GenBank/DDBJ whole genome shotgun (WGS) entry which is preliminary data.</text>
</comment>
<protein>
    <submittedName>
        <fullName evidence="3">Uncharacterized protein</fullName>
    </submittedName>
</protein>
<reference evidence="3 4" key="1">
    <citation type="journal article" date="2015" name="Nature">
        <title>rRNA introns, odd ribosomes, and small enigmatic genomes across a large radiation of phyla.</title>
        <authorList>
            <person name="Brown C.T."/>
            <person name="Hug L.A."/>
            <person name="Thomas B.C."/>
            <person name="Sharon I."/>
            <person name="Castelle C.J."/>
            <person name="Singh A."/>
            <person name="Wilkins M.J."/>
            <person name="Williams K.H."/>
            <person name="Banfield J.F."/>
        </authorList>
    </citation>
    <scope>NUCLEOTIDE SEQUENCE [LARGE SCALE GENOMIC DNA]</scope>
</reference>
<dbReference type="Proteomes" id="UP000034854">
    <property type="component" value="Unassembled WGS sequence"/>
</dbReference>
<dbReference type="EMBL" id="LCAG01000021">
    <property type="protein sequence ID" value="KKR86119.1"/>
    <property type="molecule type" value="Genomic_DNA"/>
</dbReference>
<evidence type="ECO:0000313" key="3">
    <source>
        <dbReference type="EMBL" id="KKR86119.1"/>
    </source>
</evidence>
<keyword evidence="2" id="KW-0472">Membrane</keyword>
<keyword evidence="2" id="KW-0812">Transmembrane</keyword>
<accession>A0A0G0UAY0</accession>
<organism evidence="3 4">
    <name type="scientific">Candidatus Curtissbacteria bacterium GW2011_GWA1_41_11</name>
    <dbReference type="NCBI Taxonomy" id="1618409"/>
    <lineage>
        <taxon>Bacteria</taxon>
        <taxon>Candidatus Curtissiibacteriota</taxon>
    </lineage>
</organism>
<gene>
    <name evidence="3" type="ORF">UU34_C0021G0013</name>
</gene>
<proteinExistence type="predicted"/>
<keyword evidence="2" id="KW-1133">Transmembrane helix</keyword>
<feature type="region of interest" description="Disordered" evidence="1">
    <location>
        <begin position="44"/>
        <end position="83"/>
    </location>
</feature>